<dbReference type="Pfam" id="PF12716">
    <property type="entry name" value="Apq12"/>
    <property type="match status" value="1"/>
</dbReference>
<reference evidence="2 3" key="1">
    <citation type="submission" date="2018-06" db="EMBL/GenBank/DDBJ databases">
        <title>Complete Genomes of Monosporascus.</title>
        <authorList>
            <person name="Robinson A.J."/>
            <person name="Natvig D.O."/>
        </authorList>
    </citation>
    <scope>NUCLEOTIDE SEQUENCE [LARGE SCALE GENOMIC DNA]</scope>
    <source>
        <strain evidence="2 3">CBS 110550</strain>
    </source>
</reference>
<feature type="transmembrane region" description="Helical" evidence="1">
    <location>
        <begin position="106"/>
        <end position="124"/>
    </location>
</feature>
<dbReference type="AlphaFoldDB" id="A0A4V1XAJ3"/>
<feature type="transmembrane region" description="Helical" evidence="1">
    <location>
        <begin position="76"/>
        <end position="94"/>
    </location>
</feature>
<dbReference type="InterPro" id="IPR024316">
    <property type="entry name" value="APQ12"/>
</dbReference>
<name>A0A4V1XAJ3_9PEZI</name>
<dbReference type="OrthoDB" id="3559694at2759"/>
<dbReference type="Proteomes" id="UP000293360">
    <property type="component" value="Unassembled WGS sequence"/>
</dbReference>
<keyword evidence="1" id="KW-1133">Transmembrane helix</keyword>
<keyword evidence="1" id="KW-0812">Transmembrane</keyword>
<dbReference type="EMBL" id="QJNU01000292">
    <property type="protein sequence ID" value="RYP02949.1"/>
    <property type="molecule type" value="Genomic_DNA"/>
</dbReference>
<comment type="caution">
    <text evidence="2">The sequence shown here is derived from an EMBL/GenBank/DDBJ whole genome shotgun (WGS) entry which is preliminary data.</text>
</comment>
<proteinExistence type="predicted"/>
<gene>
    <name evidence="2" type="ORF">DL764_005475</name>
</gene>
<evidence type="ECO:0000313" key="2">
    <source>
        <dbReference type="EMBL" id="RYP02949.1"/>
    </source>
</evidence>
<evidence type="ECO:0000256" key="1">
    <source>
        <dbReference type="SAM" id="Phobius"/>
    </source>
</evidence>
<sequence>MDSNMDNQWILRALQGVLPEQTLQLLHDHVLSPDTPLQLLYQQAASLARRAYWALGPALEPLVERVLLALQNSPDAVVLVVVLTVLVVAVQVVFAIQRTMMWVTRLALRLVGWAVVVALIAVAWRRGPEATVRDLVVVVGKIVGYATVVKDIWVSEYQRYDAQTKGASLAGQRATATAGYGGARGGRW</sequence>
<accession>A0A4V1XAJ3</accession>
<keyword evidence="1" id="KW-0472">Membrane</keyword>
<evidence type="ECO:0000313" key="3">
    <source>
        <dbReference type="Proteomes" id="UP000293360"/>
    </source>
</evidence>
<organism evidence="2 3">
    <name type="scientific">Monosporascus ibericus</name>
    <dbReference type="NCBI Taxonomy" id="155417"/>
    <lineage>
        <taxon>Eukaryota</taxon>
        <taxon>Fungi</taxon>
        <taxon>Dikarya</taxon>
        <taxon>Ascomycota</taxon>
        <taxon>Pezizomycotina</taxon>
        <taxon>Sordariomycetes</taxon>
        <taxon>Xylariomycetidae</taxon>
        <taxon>Xylariales</taxon>
        <taxon>Xylariales incertae sedis</taxon>
        <taxon>Monosporascus</taxon>
    </lineage>
</organism>
<keyword evidence="3" id="KW-1185">Reference proteome</keyword>
<protein>
    <submittedName>
        <fullName evidence="2">Uncharacterized protein</fullName>
    </submittedName>
</protein>